<organism evidence="6 7">
    <name type="scientific">Spartinivicinus poritis</name>
    <dbReference type="NCBI Taxonomy" id="2994640"/>
    <lineage>
        <taxon>Bacteria</taxon>
        <taxon>Pseudomonadati</taxon>
        <taxon>Pseudomonadota</taxon>
        <taxon>Gammaproteobacteria</taxon>
        <taxon>Oceanospirillales</taxon>
        <taxon>Zooshikellaceae</taxon>
        <taxon>Spartinivicinus</taxon>
    </lineage>
</organism>
<dbReference type="PANTHER" id="PTHR36917:SF1">
    <property type="entry name" value="INNER MEMBRANE-SPANNING PROTEIN YCIB"/>
    <property type="match status" value="1"/>
</dbReference>
<keyword evidence="7" id="KW-1185">Reference proteome</keyword>
<dbReference type="Pfam" id="PF04279">
    <property type="entry name" value="IspA"/>
    <property type="match status" value="1"/>
</dbReference>
<keyword evidence="3 5" id="KW-1133">Transmembrane helix</keyword>
<feature type="transmembrane region" description="Helical" evidence="5">
    <location>
        <begin position="128"/>
        <end position="148"/>
    </location>
</feature>
<keyword evidence="5" id="KW-0997">Cell inner membrane</keyword>
<evidence type="ECO:0000256" key="1">
    <source>
        <dbReference type="ARBA" id="ARBA00022475"/>
    </source>
</evidence>
<gene>
    <name evidence="5" type="primary">yciB</name>
    <name evidence="6" type="ORF">ORQ98_10030</name>
</gene>
<feature type="transmembrane region" description="Helical" evidence="5">
    <location>
        <begin position="50"/>
        <end position="69"/>
    </location>
</feature>
<dbReference type="NCBIfam" id="TIGR00997">
    <property type="entry name" value="ispZ"/>
    <property type="match status" value="1"/>
</dbReference>
<reference evidence="6 7" key="1">
    <citation type="submission" date="2022-11" db="EMBL/GenBank/DDBJ databases">
        <title>Spartinivicinus poritis sp. nov., isolated from scleractinian coral Porites lutea.</title>
        <authorList>
            <person name="Zhang G."/>
            <person name="Cai L."/>
            <person name="Wei Q."/>
        </authorList>
    </citation>
    <scope>NUCLEOTIDE SEQUENCE [LARGE SCALE GENOMIC DNA]</scope>
    <source>
        <strain evidence="6 7">A2-2</strain>
    </source>
</reference>
<feature type="transmembrane region" description="Helical" evidence="5">
    <location>
        <begin position="160"/>
        <end position="178"/>
    </location>
</feature>
<evidence type="ECO:0000256" key="2">
    <source>
        <dbReference type="ARBA" id="ARBA00022692"/>
    </source>
</evidence>
<keyword evidence="2 5" id="KW-0812">Transmembrane</keyword>
<accession>A0ABT5U9S6</accession>
<keyword evidence="1 5" id="KW-1003">Cell membrane</keyword>
<name>A0ABT5U9S6_9GAMM</name>
<evidence type="ECO:0000256" key="3">
    <source>
        <dbReference type="ARBA" id="ARBA00022989"/>
    </source>
</evidence>
<comment type="caution">
    <text evidence="5">Lacks conserved residue(s) required for the propagation of feature annotation.</text>
</comment>
<evidence type="ECO:0000256" key="5">
    <source>
        <dbReference type="HAMAP-Rule" id="MF_00189"/>
    </source>
</evidence>
<comment type="similarity">
    <text evidence="5">Belongs to the YciB family.</text>
</comment>
<dbReference type="Proteomes" id="UP001528823">
    <property type="component" value="Unassembled WGS sequence"/>
</dbReference>
<sequence>MKFFFDLLPVIAFFGVYKYTGDILIATATIIVTTIFQMAYTWLKHKKIEKIHVISMVLVVFLGGLTLLFEDKAFIQWKPTILYWVLAAALLISHFVTHKNLTQRALEGMLKTSNIMMTDVPAKMWEKLNWFTCGFLFFIGILNLYIAYQFSEDTWVNFKLFGLTALTMVYMVGIVMSLSRYMSEPEKNSQSISQQTKD</sequence>
<protein>
    <recommendedName>
        <fullName evidence="5">Inner membrane-spanning protein YciB</fullName>
    </recommendedName>
</protein>
<feature type="transmembrane region" description="Helical" evidence="5">
    <location>
        <begin position="81"/>
        <end position="101"/>
    </location>
</feature>
<dbReference type="PANTHER" id="PTHR36917">
    <property type="entry name" value="INTRACELLULAR SEPTATION PROTEIN A-RELATED"/>
    <property type="match status" value="1"/>
</dbReference>
<evidence type="ECO:0000256" key="4">
    <source>
        <dbReference type="ARBA" id="ARBA00023136"/>
    </source>
</evidence>
<comment type="subcellular location">
    <subcellularLocation>
        <location evidence="5">Cell inner membrane</location>
        <topology evidence="5">Multi-pass membrane protein</topology>
    </subcellularLocation>
</comment>
<comment type="function">
    <text evidence="5">Plays a role in cell envelope biogenesis, maintenance of cell envelope integrity and membrane homeostasis.</text>
</comment>
<proteinExistence type="inferred from homology"/>
<evidence type="ECO:0000313" key="6">
    <source>
        <dbReference type="EMBL" id="MDE1462312.1"/>
    </source>
</evidence>
<dbReference type="RefSeq" id="WP_274688668.1">
    <property type="nucleotide sequence ID" value="NZ_JAPMOU010000010.1"/>
</dbReference>
<comment type="caution">
    <text evidence="6">The sequence shown here is derived from an EMBL/GenBank/DDBJ whole genome shotgun (WGS) entry which is preliminary data.</text>
</comment>
<keyword evidence="4 5" id="KW-0472">Membrane</keyword>
<dbReference type="InterPro" id="IPR006008">
    <property type="entry name" value="YciB"/>
</dbReference>
<dbReference type="EMBL" id="JAPMOU010000010">
    <property type="protein sequence ID" value="MDE1462312.1"/>
    <property type="molecule type" value="Genomic_DNA"/>
</dbReference>
<dbReference type="NCBIfam" id="NF001325">
    <property type="entry name" value="PRK00259.1-3"/>
    <property type="match status" value="1"/>
</dbReference>
<dbReference type="HAMAP" id="MF_00189">
    <property type="entry name" value="YciB"/>
    <property type="match status" value="1"/>
</dbReference>
<evidence type="ECO:0000313" key="7">
    <source>
        <dbReference type="Proteomes" id="UP001528823"/>
    </source>
</evidence>